<feature type="compositionally biased region" description="Low complexity" evidence="1">
    <location>
        <begin position="114"/>
        <end position="124"/>
    </location>
</feature>
<feature type="domain" description="PRC-barrel" evidence="2">
    <location>
        <begin position="9"/>
        <end position="75"/>
    </location>
</feature>
<dbReference type="Gene3D" id="3.90.50.10">
    <property type="entry name" value="Photosynthetic Reaction Center, subunit H, domain 2"/>
    <property type="match status" value="1"/>
</dbReference>
<protein>
    <submittedName>
        <fullName evidence="4">YsnF/AvaK domain-containing protein</fullName>
    </submittedName>
</protein>
<dbReference type="Proteomes" id="UP000722989">
    <property type="component" value="Unassembled WGS sequence"/>
</dbReference>
<feature type="region of interest" description="Disordered" evidence="1">
    <location>
        <begin position="112"/>
        <end position="149"/>
    </location>
</feature>
<evidence type="ECO:0000313" key="5">
    <source>
        <dbReference type="Proteomes" id="UP000722989"/>
    </source>
</evidence>
<evidence type="ECO:0000313" key="4">
    <source>
        <dbReference type="EMBL" id="NJC71191.1"/>
    </source>
</evidence>
<feature type="compositionally biased region" description="Basic and acidic residues" evidence="1">
    <location>
        <begin position="125"/>
        <end position="149"/>
    </location>
</feature>
<name>A0ABX0XYQ3_9ACTN</name>
<dbReference type="SUPFAM" id="SSF50346">
    <property type="entry name" value="PRC-barrel domain"/>
    <property type="match status" value="1"/>
</dbReference>
<evidence type="ECO:0000259" key="2">
    <source>
        <dbReference type="Pfam" id="PF05239"/>
    </source>
</evidence>
<organism evidence="4 5">
    <name type="scientific">Planosporangium thailandense</name>
    <dbReference type="NCBI Taxonomy" id="765197"/>
    <lineage>
        <taxon>Bacteria</taxon>
        <taxon>Bacillati</taxon>
        <taxon>Actinomycetota</taxon>
        <taxon>Actinomycetes</taxon>
        <taxon>Micromonosporales</taxon>
        <taxon>Micromonosporaceae</taxon>
        <taxon>Planosporangium</taxon>
    </lineage>
</organism>
<dbReference type="Pfam" id="PF09557">
    <property type="entry name" value="DUF2382"/>
    <property type="match status" value="1"/>
</dbReference>
<gene>
    <name evidence="4" type="ORF">HC031_15940</name>
</gene>
<sequence length="274" mass="31048">MLRTEELQRVAGHDVYDRNDDKIGSFGQIFVDVDTREPEWVSVRTGLFGLKESFVPLDDAEITGETLHVPYEKDQVKEAPKIEPEAGELSPDKEQELCAYYGNLGWHSQHEGEAAATGAAPGTGVRERTERDRERGGEAMTRSEEHLRVGTERVEAGRVRLRKYVTTEEEQVTVPVEREVLRVEREPISEAERATAATGPEFTESEQEVILHEERPVVSKESTPVERVRLGKEKVVEEQTVRGEVRKEHIEEEVPGETRAEQDRPGEERSPRGK</sequence>
<dbReference type="EMBL" id="JAATVY010000010">
    <property type="protein sequence ID" value="NJC71191.1"/>
    <property type="molecule type" value="Genomic_DNA"/>
</dbReference>
<dbReference type="PANTHER" id="PTHR38463">
    <property type="entry name" value="STRESS RESPONSE PROTEIN YSNF"/>
    <property type="match status" value="1"/>
</dbReference>
<dbReference type="InterPro" id="IPR019060">
    <property type="entry name" value="DUF2382"/>
</dbReference>
<dbReference type="InterPro" id="IPR027275">
    <property type="entry name" value="PRC-brl_dom"/>
</dbReference>
<accession>A0ABX0XYQ3</accession>
<proteinExistence type="predicted"/>
<keyword evidence="5" id="KW-1185">Reference proteome</keyword>
<feature type="domain" description="DUF2382" evidence="3">
    <location>
        <begin position="140"/>
        <end position="251"/>
    </location>
</feature>
<dbReference type="PANTHER" id="PTHR38463:SF1">
    <property type="entry name" value="STRESS RESPONSE PROTEIN YSNF"/>
    <property type="match status" value="1"/>
</dbReference>
<reference evidence="4 5" key="1">
    <citation type="submission" date="2020-03" db="EMBL/GenBank/DDBJ databases">
        <title>WGS of the type strain of Planosporangium spp.</title>
        <authorList>
            <person name="Thawai C."/>
        </authorList>
    </citation>
    <scope>NUCLEOTIDE SEQUENCE [LARGE SCALE GENOMIC DNA]</scope>
    <source>
        <strain evidence="4 5">TBRC 5610</strain>
    </source>
</reference>
<evidence type="ECO:0000259" key="3">
    <source>
        <dbReference type="Pfam" id="PF09557"/>
    </source>
</evidence>
<dbReference type="InterPro" id="IPR011033">
    <property type="entry name" value="PRC_barrel-like_sf"/>
</dbReference>
<dbReference type="RefSeq" id="WP_167926105.1">
    <property type="nucleotide sequence ID" value="NZ_JAATVY010000010.1"/>
</dbReference>
<dbReference type="InterPro" id="IPR014747">
    <property type="entry name" value="Bac_photo_RC_H_C"/>
</dbReference>
<comment type="caution">
    <text evidence="4">The sequence shown here is derived from an EMBL/GenBank/DDBJ whole genome shotgun (WGS) entry which is preliminary data.</text>
</comment>
<dbReference type="InterPro" id="IPR052967">
    <property type="entry name" value="Stress_Response_Assoc"/>
</dbReference>
<feature type="region of interest" description="Disordered" evidence="1">
    <location>
        <begin position="189"/>
        <end position="274"/>
    </location>
</feature>
<dbReference type="Pfam" id="PF05239">
    <property type="entry name" value="PRC"/>
    <property type="match status" value="1"/>
</dbReference>
<feature type="compositionally biased region" description="Basic and acidic residues" evidence="1">
    <location>
        <begin position="209"/>
        <end position="274"/>
    </location>
</feature>
<evidence type="ECO:0000256" key="1">
    <source>
        <dbReference type="SAM" id="MobiDB-lite"/>
    </source>
</evidence>